<evidence type="ECO:0000256" key="7">
    <source>
        <dbReference type="ARBA" id="ARBA00024197"/>
    </source>
</evidence>
<sequence length="224" mass="24031">MADQQLHLQDDEDDQLAAARRFWHNYAKPILGGIAIAAVGLYAWHWWQDRQLAQSEAASVQYQQLTQLTAQANLDDGARQNALTLAETLRDQHGGTLYADMAGLIEARLAAQGGDFDAAVTALTQLRDSTDRGLITALAGIDLARVQLAAGNPDQALATLEGLTLPATMAPRGADLRGDILLARGQPEQAREAWQQALTLASEQQQSLAGTQLKLDDLAPAEAS</sequence>
<keyword evidence="12" id="KW-1185">Reference proteome</keyword>
<evidence type="ECO:0000256" key="5">
    <source>
        <dbReference type="ARBA" id="ARBA00023136"/>
    </source>
</evidence>
<feature type="domain" description="Ancillary SecYEG translocon subunit/Cell division coordinator CpoB TPR" evidence="10">
    <location>
        <begin position="20"/>
        <end position="219"/>
    </location>
</feature>
<evidence type="ECO:0000256" key="1">
    <source>
        <dbReference type="ARBA" id="ARBA00004401"/>
    </source>
</evidence>
<evidence type="ECO:0000256" key="4">
    <source>
        <dbReference type="ARBA" id="ARBA00022989"/>
    </source>
</evidence>
<dbReference type="EMBL" id="JBHLVX010000067">
    <property type="protein sequence ID" value="MFC0269788.1"/>
    <property type="molecule type" value="Genomic_DNA"/>
</dbReference>
<dbReference type="Proteomes" id="UP001589814">
    <property type="component" value="Unassembled WGS sequence"/>
</dbReference>
<evidence type="ECO:0000259" key="10">
    <source>
        <dbReference type="Pfam" id="PF09976"/>
    </source>
</evidence>
<dbReference type="RefSeq" id="WP_019952058.1">
    <property type="nucleotide sequence ID" value="NZ_JBHLVX010000067.1"/>
</dbReference>
<keyword evidence="4 9" id="KW-1133">Transmembrane helix</keyword>
<keyword evidence="5 9" id="KW-0472">Membrane</keyword>
<evidence type="ECO:0000313" key="11">
    <source>
        <dbReference type="EMBL" id="MFC0269788.1"/>
    </source>
</evidence>
<keyword evidence="2" id="KW-1003">Cell membrane</keyword>
<dbReference type="PANTHER" id="PTHR38035:SF1">
    <property type="entry name" value="ANCILLARY SECYEG TRANSLOCON SUBUNIT"/>
    <property type="match status" value="1"/>
</dbReference>
<comment type="caution">
    <text evidence="11">The sequence shown here is derived from an EMBL/GenBank/DDBJ whole genome shotgun (WGS) entry which is preliminary data.</text>
</comment>
<dbReference type="SUPFAM" id="SSF48452">
    <property type="entry name" value="TPR-like"/>
    <property type="match status" value="1"/>
</dbReference>
<evidence type="ECO:0000256" key="2">
    <source>
        <dbReference type="ARBA" id="ARBA00022475"/>
    </source>
</evidence>
<organism evidence="11 12">
    <name type="scientific">Kushneria aurantia</name>
    <dbReference type="NCBI Taxonomy" id="504092"/>
    <lineage>
        <taxon>Bacteria</taxon>
        <taxon>Pseudomonadati</taxon>
        <taxon>Pseudomonadota</taxon>
        <taxon>Gammaproteobacteria</taxon>
        <taxon>Oceanospirillales</taxon>
        <taxon>Halomonadaceae</taxon>
        <taxon>Kushneria</taxon>
    </lineage>
</organism>
<dbReference type="Gene3D" id="1.25.40.10">
    <property type="entry name" value="Tetratricopeptide repeat domain"/>
    <property type="match status" value="1"/>
</dbReference>
<evidence type="ECO:0000256" key="8">
    <source>
        <dbReference type="ARBA" id="ARBA00024235"/>
    </source>
</evidence>
<keyword evidence="6" id="KW-0143">Chaperone</keyword>
<comment type="subcellular location">
    <subcellularLocation>
        <location evidence="1">Cell membrane</location>
        <topology evidence="1">Single-pass type II membrane protein</topology>
    </subcellularLocation>
</comment>
<dbReference type="PANTHER" id="PTHR38035">
    <property type="entry name" value="UPF0070 PROTEIN YFGM"/>
    <property type="match status" value="1"/>
</dbReference>
<keyword evidence="3 9" id="KW-0812">Transmembrane</keyword>
<dbReference type="InterPro" id="IPR011990">
    <property type="entry name" value="TPR-like_helical_dom_sf"/>
</dbReference>
<dbReference type="Pfam" id="PF09976">
    <property type="entry name" value="TPR_21"/>
    <property type="match status" value="1"/>
</dbReference>
<evidence type="ECO:0000256" key="9">
    <source>
        <dbReference type="SAM" id="Phobius"/>
    </source>
</evidence>
<dbReference type="InterPro" id="IPR018704">
    <property type="entry name" value="SecYEG/CpoB_TPR"/>
</dbReference>
<gene>
    <name evidence="11" type="ORF">ACFFHW_17640</name>
</gene>
<comment type="similarity">
    <text evidence="7">Belongs to the YfgM family.</text>
</comment>
<evidence type="ECO:0000313" key="12">
    <source>
        <dbReference type="Proteomes" id="UP001589814"/>
    </source>
</evidence>
<protein>
    <recommendedName>
        <fullName evidence="8">Ancillary SecYEG translocon subunit</fullName>
    </recommendedName>
</protein>
<feature type="transmembrane region" description="Helical" evidence="9">
    <location>
        <begin position="30"/>
        <end position="47"/>
    </location>
</feature>
<evidence type="ECO:0000256" key="3">
    <source>
        <dbReference type="ARBA" id="ARBA00022692"/>
    </source>
</evidence>
<reference evidence="11 12" key="1">
    <citation type="submission" date="2024-09" db="EMBL/GenBank/DDBJ databases">
        <authorList>
            <person name="Sun Q."/>
            <person name="Mori K."/>
        </authorList>
    </citation>
    <scope>NUCLEOTIDE SEQUENCE [LARGE SCALE GENOMIC DNA]</scope>
    <source>
        <strain evidence="11 12">CCM 7415</strain>
    </source>
</reference>
<name>A0ABV6G8G9_9GAMM</name>
<evidence type="ECO:0000256" key="6">
    <source>
        <dbReference type="ARBA" id="ARBA00023186"/>
    </source>
</evidence>
<proteinExistence type="inferred from homology"/>
<dbReference type="InterPro" id="IPR026039">
    <property type="entry name" value="YfgM"/>
</dbReference>
<accession>A0ABV6G8G9</accession>
<dbReference type="PIRSF" id="PIRSF006170">
    <property type="entry name" value="YfgM"/>
    <property type="match status" value="1"/>
</dbReference>